<gene>
    <name evidence="1" type="ORF">OOJ96_23165</name>
</gene>
<protein>
    <submittedName>
        <fullName evidence="1">Phage tail tape measure protein</fullName>
    </submittedName>
</protein>
<dbReference type="EMBL" id="JAPEQY010000022">
    <property type="protein sequence ID" value="MFO2480287.1"/>
    <property type="molecule type" value="Genomic_DNA"/>
</dbReference>
<proteinExistence type="predicted"/>
<comment type="caution">
    <text evidence="1">The sequence shown here is derived from an EMBL/GenBank/DDBJ whole genome shotgun (WGS) entry which is preliminary data.</text>
</comment>
<name>A0ACC7PR68_9PSED</name>
<evidence type="ECO:0000313" key="1">
    <source>
        <dbReference type="EMBL" id="MFO2480287.1"/>
    </source>
</evidence>
<organism evidence="1 2">
    <name type="scientific">Pseudomonas imrae</name>
    <dbReference type="NCBI Taxonomy" id="2992837"/>
    <lineage>
        <taxon>Bacteria</taxon>
        <taxon>Pseudomonadati</taxon>
        <taxon>Pseudomonadota</taxon>
        <taxon>Gammaproteobacteria</taxon>
        <taxon>Pseudomonadales</taxon>
        <taxon>Pseudomonadaceae</taxon>
        <taxon>Pseudomonas</taxon>
    </lineage>
</organism>
<keyword evidence="2" id="KW-1185">Reference proteome</keyword>
<evidence type="ECO:0000313" key="2">
    <source>
        <dbReference type="Proteomes" id="UP001637618"/>
    </source>
</evidence>
<reference evidence="1" key="1">
    <citation type="submission" date="2022-11" db="EMBL/GenBank/DDBJ databases">
        <title>Draft genome sequences of strains of Pseudomonas imrae sp. nov.</title>
        <authorList>
            <person name="Salva Serra F."/>
            <person name="Nimje P."/>
            <person name="Moore E.R.B."/>
            <person name="Marathe N.P."/>
        </authorList>
    </citation>
    <scope>NUCLEOTIDE SEQUENCE</scope>
    <source>
        <strain evidence="1">15FMM2</strain>
    </source>
</reference>
<accession>A0ACC7PR68</accession>
<dbReference type="Proteomes" id="UP001637618">
    <property type="component" value="Unassembled WGS sequence"/>
</dbReference>
<sequence>MANNLALGLVIGGAVSSTVGAAFKDVEGRIKKLSEQGTKARVLQSTIGDTVRLRDEWKKAHDTGAASADGLLRKLESNLRTLKEQGIEVGKLRKEYQALGQVARGAELKALGHTQIQQGKEGMKSSLGQAAALTASLAIPTKVSGDYQAQIRQMSLWAHTAGTGDEAELAASISKVAADKGMSQQLLARSVGALIEKGVEWDVATSYAGQIADLIDGQGMEPETIATLINSFKEAGVKQADMGAMLGQVAAAGDIGAFGPKDMAKYLPAMLGNIKRLGMEGPEAVRFLGASLQSQFSQTQDSAAAATNMNNLLNAVISSTSQERFAKEGYDLTGSILAATKSGKAANPVDAFIMLSEQLIKKQDPAKAKKIEALKAKIKASADGSAEEEQAMVALTEAAGLANIVSDQSASAGLLAQIKYGDKIKADMATIKETDGKAKIEADAAKARETSNRRWLAATAGIESSMTRIGDAVRPLTDMAADGLGKVAYGLGELAGKFPTVVSGATLLAAGVIGLGAAINAIKIGKGLLNVGRGSLMGNPNVIQRVFVTNPSSPGAGGIDGREGKRGRGKGKRGRGGRTPSPASALPVGAAASRFAPKAMMGKGLGFAKVGAPLALIEAGLIAADTYQNAETRDEKAEGYGNAAGTLAGTLAGAAAGAAIGSVVPVIGTVVGGLIGGFLGGWGGGELGSAVGKAAFGGADMPAERPVLSAQPSPLRLQPPSDMPMPMPMLGQMAPSASAGPLMLKLPAAALRLPPASTTEAPDVIHVAPSVASGPLISKAPVVTGPTLGDVSRALATAPAATAAPRESAPDTAPTPRLGQASPSLSFGPLMLKTPATGPRQGDVSRSLAGAPAAVAAPAVIKAAVVAKSEPARIDQQWTFAPSIPVSVQGDVKDPRQLAQELMPYLRRMFEDFSREQARRNLFDAPHV</sequence>